<dbReference type="PANTHER" id="PTHR45749:SF21">
    <property type="entry name" value="DUF4371 DOMAIN-CONTAINING PROTEIN"/>
    <property type="match status" value="1"/>
</dbReference>
<gene>
    <name evidence="3" type="ORF">PR048_005124</name>
</gene>
<evidence type="ECO:0000256" key="1">
    <source>
        <dbReference type="SAM" id="MobiDB-lite"/>
    </source>
</evidence>
<proteinExistence type="predicted"/>
<evidence type="ECO:0000313" key="4">
    <source>
        <dbReference type="Proteomes" id="UP001159363"/>
    </source>
</evidence>
<reference evidence="3 4" key="1">
    <citation type="submission" date="2023-02" db="EMBL/GenBank/DDBJ databases">
        <title>LHISI_Scaffold_Assembly.</title>
        <authorList>
            <person name="Stuart O.P."/>
            <person name="Cleave R."/>
            <person name="Magrath M.J.L."/>
            <person name="Mikheyev A.S."/>
        </authorList>
    </citation>
    <scope>NUCLEOTIDE SEQUENCE [LARGE SCALE GENOMIC DNA]</scope>
    <source>
        <strain evidence="3">Daus_M_001</strain>
        <tissue evidence="3">Leg muscle</tissue>
    </source>
</reference>
<protein>
    <recommendedName>
        <fullName evidence="2">TTF-type domain-containing protein</fullName>
    </recommendedName>
</protein>
<evidence type="ECO:0000259" key="2">
    <source>
        <dbReference type="SMART" id="SM00597"/>
    </source>
</evidence>
<comment type="caution">
    <text evidence="3">The sequence shown here is derived from an EMBL/GenBank/DDBJ whole genome shotgun (WGS) entry which is preliminary data.</text>
</comment>
<feature type="non-terminal residue" evidence="3">
    <location>
        <position position="607"/>
    </location>
</feature>
<evidence type="ECO:0000313" key="3">
    <source>
        <dbReference type="EMBL" id="KAJ8892543.1"/>
    </source>
</evidence>
<name>A0ABQ9I7B2_9NEOP</name>
<dbReference type="PANTHER" id="PTHR45749">
    <property type="match status" value="1"/>
</dbReference>
<dbReference type="EMBL" id="JARBHB010000002">
    <property type="protein sequence ID" value="KAJ8892543.1"/>
    <property type="molecule type" value="Genomic_DNA"/>
</dbReference>
<feature type="compositionally biased region" description="Basic and acidic residues" evidence="1">
    <location>
        <begin position="7"/>
        <end position="28"/>
    </location>
</feature>
<sequence length="607" mass="70865">MFAASLQHDDDITHDKSHQPDHIPPNKEKGRLRHFQYKWFSVYPWHDYSPSKNAVFCLTCVKVLRKKLVQHNPQFKSNIIYDGFTRWKKVVEKFSQQENSSMHKESTEKFILLQQTPVVNQLNETLSEQQQKNDLFRYHDHISGNFDYLFNLRANDIPELQHFLKTKKNFAFWEIQNEVINDMVHSILRGLLREIKNRKEFSIIVDETRGESCKEQVPICIRMANSQILEAEEIFLGLYETSDITGKRLFAMFFVVSICHFKISRGQCYDGGSNMSGAVKGAQYYYCANHSLILARQDCVKNISLLRDCMQWVKEIDSIVKAVDLDLKETHYPKPLFPTRWTVGVKSITSVINSYQVILQFFQSLAESNEDVARQARGLYDQFSKGEVYRGLRICLELVFETESLSVVLQKKTMTVACASEAINVVLKCSREKMNEDGLNHLWSEMDSKVVEYEHIFPTLTRSKNTSAFASPEELYRKVYFAALGSITGEIQRRSEQTGYKKYAYLEEGLETQPIEWNSKGYAPCTRYLFQELENFFVIFSSHLSHLRSFSTLRMLKTYLRTTMTQKRLNSLCILHVYGKLTDDLNIEKLISEFINKNEYRIHVFGK</sequence>
<dbReference type="InterPro" id="IPR006580">
    <property type="entry name" value="Znf_TTF"/>
</dbReference>
<feature type="region of interest" description="Disordered" evidence="1">
    <location>
        <begin position="1"/>
        <end position="28"/>
    </location>
</feature>
<feature type="domain" description="TTF-type" evidence="2">
    <location>
        <begin position="31"/>
        <end position="124"/>
    </location>
</feature>
<dbReference type="Proteomes" id="UP001159363">
    <property type="component" value="Chromosome 2"/>
</dbReference>
<accession>A0ABQ9I7B2</accession>
<dbReference type="SMART" id="SM00597">
    <property type="entry name" value="ZnF_TTF"/>
    <property type="match status" value="1"/>
</dbReference>
<organism evidence="3 4">
    <name type="scientific">Dryococelus australis</name>
    <dbReference type="NCBI Taxonomy" id="614101"/>
    <lineage>
        <taxon>Eukaryota</taxon>
        <taxon>Metazoa</taxon>
        <taxon>Ecdysozoa</taxon>
        <taxon>Arthropoda</taxon>
        <taxon>Hexapoda</taxon>
        <taxon>Insecta</taxon>
        <taxon>Pterygota</taxon>
        <taxon>Neoptera</taxon>
        <taxon>Polyneoptera</taxon>
        <taxon>Phasmatodea</taxon>
        <taxon>Verophasmatodea</taxon>
        <taxon>Anareolatae</taxon>
        <taxon>Phasmatidae</taxon>
        <taxon>Eurycanthinae</taxon>
        <taxon>Dryococelus</taxon>
    </lineage>
</organism>
<keyword evidence="4" id="KW-1185">Reference proteome</keyword>